<comment type="caution">
    <text evidence="3">The sequence shown here is derived from an EMBL/GenBank/DDBJ whole genome shotgun (WGS) entry which is preliminary data.</text>
</comment>
<sequence>MADFSTRIRCAGCEKNLLPNRFSETAKQKYQESRSAHQRNPRVQVKAIQCVSCNPAARQEMKCVMCDQTMSLDRFSKAQRRKTDDAHCLHCQQEKSDREADYDKEVEEVNIMDDYKKRVSAATVHVLVRYLTEQQLGGSASYYSSIASATHRSRSAQSQSDQYETDTNPGSPSWAHGNDAVSLAGTETSRPSSTSNRIVTGTGWDGFAGDGRSTTARSVTSGRSNNPGFVKQNAVRKDVHQKVAEQLAREHERHQQEKEQVVRDESDDDSEASDDPY</sequence>
<organism evidence="3 4">
    <name type="scientific">Lithohypha guttulata</name>
    <dbReference type="NCBI Taxonomy" id="1690604"/>
    <lineage>
        <taxon>Eukaryota</taxon>
        <taxon>Fungi</taxon>
        <taxon>Dikarya</taxon>
        <taxon>Ascomycota</taxon>
        <taxon>Pezizomycotina</taxon>
        <taxon>Eurotiomycetes</taxon>
        <taxon>Chaetothyriomycetidae</taxon>
        <taxon>Chaetothyriales</taxon>
        <taxon>Trichomeriaceae</taxon>
        <taxon>Lithohypha</taxon>
    </lineage>
</organism>
<dbReference type="EMBL" id="JAVRRG010000009">
    <property type="protein sequence ID" value="KAK5099672.1"/>
    <property type="molecule type" value="Genomic_DNA"/>
</dbReference>
<dbReference type="Pfam" id="PF12898">
    <property type="entry name" value="Stc1"/>
    <property type="match status" value="1"/>
</dbReference>
<keyword evidence="4" id="KW-1185">Reference proteome</keyword>
<gene>
    <name evidence="3" type="ORF">LTR24_001331</name>
</gene>
<evidence type="ECO:0000259" key="2">
    <source>
        <dbReference type="Pfam" id="PF12898"/>
    </source>
</evidence>
<proteinExistence type="predicted"/>
<feature type="region of interest" description="Disordered" evidence="1">
    <location>
        <begin position="152"/>
        <end position="277"/>
    </location>
</feature>
<feature type="compositionally biased region" description="Basic and acidic residues" evidence="1">
    <location>
        <begin position="235"/>
        <end position="264"/>
    </location>
</feature>
<protein>
    <recommendedName>
        <fullName evidence="2">Stc1 domain-containing protein</fullName>
    </recommendedName>
</protein>
<feature type="compositionally biased region" description="Polar residues" evidence="1">
    <location>
        <begin position="155"/>
        <end position="171"/>
    </location>
</feature>
<name>A0ABR0KLI3_9EURO</name>
<feature type="compositionally biased region" description="Polar residues" evidence="1">
    <location>
        <begin position="185"/>
        <end position="199"/>
    </location>
</feature>
<evidence type="ECO:0000313" key="3">
    <source>
        <dbReference type="EMBL" id="KAK5099672.1"/>
    </source>
</evidence>
<dbReference type="Proteomes" id="UP001345013">
    <property type="component" value="Unassembled WGS sequence"/>
</dbReference>
<evidence type="ECO:0000256" key="1">
    <source>
        <dbReference type="SAM" id="MobiDB-lite"/>
    </source>
</evidence>
<dbReference type="InterPro" id="IPR024630">
    <property type="entry name" value="Stc1"/>
</dbReference>
<feature type="domain" description="Stc1" evidence="2">
    <location>
        <begin position="9"/>
        <end position="93"/>
    </location>
</feature>
<evidence type="ECO:0000313" key="4">
    <source>
        <dbReference type="Proteomes" id="UP001345013"/>
    </source>
</evidence>
<reference evidence="3 4" key="1">
    <citation type="submission" date="2023-08" db="EMBL/GenBank/DDBJ databases">
        <title>Black Yeasts Isolated from many extreme environments.</title>
        <authorList>
            <person name="Coleine C."/>
            <person name="Stajich J.E."/>
            <person name="Selbmann L."/>
        </authorList>
    </citation>
    <scope>NUCLEOTIDE SEQUENCE [LARGE SCALE GENOMIC DNA]</scope>
    <source>
        <strain evidence="3 4">CCFEE 5885</strain>
    </source>
</reference>
<accession>A0ABR0KLI3</accession>
<feature type="compositionally biased region" description="Polar residues" evidence="1">
    <location>
        <begin position="212"/>
        <end position="227"/>
    </location>
</feature>
<feature type="compositionally biased region" description="Acidic residues" evidence="1">
    <location>
        <begin position="265"/>
        <end position="277"/>
    </location>
</feature>